<gene>
    <name evidence="3" type="ORF">L5515_014141</name>
</gene>
<feature type="transmembrane region" description="Helical" evidence="2">
    <location>
        <begin position="20"/>
        <end position="45"/>
    </location>
</feature>
<evidence type="ECO:0000256" key="2">
    <source>
        <dbReference type="SAM" id="Phobius"/>
    </source>
</evidence>
<keyword evidence="2" id="KW-0472">Membrane</keyword>
<accession>A0AAE9E8C7</accession>
<protein>
    <submittedName>
        <fullName evidence="3">Uncharacterized protein</fullName>
    </submittedName>
</protein>
<proteinExistence type="predicted"/>
<feature type="compositionally biased region" description="Polar residues" evidence="1">
    <location>
        <begin position="224"/>
        <end position="234"/>
    </location>
</feature>
<keyword evidence="2" id="KW-0812">Transmembrane</keyword>
<feature type="region of interest" description="Disordered" evidence="1">
    <location>
        <begin position="121"/>
        <end position="142"/>
    </location>
</feature>
<evidence type="ECO:0000313" key="4">
    <source>
        <dbReference type="Proteomes" id="UP000829354"/>
    </source>
</evidence>
<feature type="region of interest" description="Disordered" evidence="1">
    <location>
        <begin position="340"/>
        <end position="379"/>
    </location>
</feature>
<sequence>MHHIEESLDRMQKFIDGFELCIIIPLAMITTFLLIFLCIRVIVMFCCTRAQRKKAAEKISGSLRKHDSGPMFARLEEFDVLTPLQATPAVSIASGTSYKNYGSSTPSTSSGSDSRIQLIPPILSSSSSDSPPPPRRPNHGKTLIVPLNASRYRSPMTMNIAGTPDSRLTSFECGTTKSCATIPEDDEDEMNELLSIDRTSLSVYEQPSGKFGYSAYNLTLPQPTPEFQSSSSGFSPMLPAPTYSPPELPSESPATKPNHIDIPEILDVEDEDLDQDPVSVYEFSRVSDPNSPHSSSNSFSDSFYLNNFDVISSAANSQIFEASLCGESDIASKFQLHRIEEESENGDEQSCTGDNQEPQVSSMTNSTSQFFPRSISQQFDMMRLQ</sequence>
<reference evidence="3 4" key="1">
    <citation type="submission" date="2022-04" db="EMBL/GenBank/DDBJ databases">
        <title>Chromosome-level reference genomes for two strains of Caenorhabditis briggsae: an improved platform for comparative genomics.</title>
        <authorList>
            <person name="Stevens L."/>
            <person name="Andersen E."/>
        </authorList>
    </citation>
    <scope>NUCLEOTIDE SEQUENCE [LARGE SCALE GENOMIC DNA]</scope>
    <source>
        <strain evidence="3">VX34</strain>
        <tissue evidence="3">Whole-organism</tissue>
    </source>
</reference>
<feature type="compositionally biased region" description="Polar residues" evidence="1">
    <location>
        <begin position="348"/>
        <end position="379"/>
    </location>
</feature>
<evidence type="ECO:0000256" key="1">
    <source>
        <dbReference type="SAM" id="MobiDB-lite"/>
    </source>
</evidence>
<keyword evidence="4" id="KW-1185">Reference proteome</keyword>
<evidence type="ECO:0000313" key="3">
    <source>
        <dbReference type="EMBL" id="UMM17739.1"/>
    </source>
</evidence>
<dbReference type="AlphaFoldDB" id="A0AAE9E8C7"/>
<name>A0AAE9E8C7_CAEBR</name>
<keyword evidence="2" id="KW-1133">Transmembrane helix</keyword>
<organism evidence="3 4">
    <name type="scientific">Caenorhabditis briggsae</name>
    <dbReference type="NCBI Taxonomy" id="6238"/>
    <lineage>
        <taxon>Eukaryota</taxon>
        <taxon>Metazoa</taxon>
        <taxon>Ecdysozoa</taxon>
        <taxon>Nematoda</taxon>
        <taxon>Chromadorea</taxon>
        <taxon>Rhabditida</taxon>
        <taxon>Rhabditina</taxon>
        <taxon>Rhabditomorpha</taxon>
        <taxon>Rhabditoidea</taxon>
        <taxon>Rhabditidae</taxon>
        <taxon>Peloderinae</taxon>
        <taxon>Caenorhabditis</taxon>
    </lineage>
</organism>
<feature type="compositionally biased region" description="Pro residues" evidence="1">
    <location>
        <begin position="238"/>
        <end position="248"/>
    </location>
</feature>
<feature type="region of interest" description="Disordered" evidence="1">
    <location>
        <begin position="224"/>
        <end position="258"/>
    </location>
</feature>
<dbReference type="Proteomes" id="UP000829354">
    <property type="component" value="Chromosome II"/>
</dbReference>
<dbReference type="EMBL" id="CP092621">
    <property type="protein sequence ID" value="UMM17739.1"/>
    <property type="molecule type" value="Genomic_DNA"/>
</dbReference>